<dbReference type="GO" id="GO:0006313">
    <property type="term" value="P:DNA transposition"/>
    <property type="evidence" value="ECO:0007669"/>
    <property type="project" value="InterPro"/>
</dbReference>
<dbReference type="InterPro" id="IPR009057">
    <property type="entry name" value="Homeodomain-like_sf"/>
</dbReference>
<sequence>MTDRMTFRTFPTAFKLATIKRLEAGEAVLPLARELGVSRKLLHDWRKAWGLHGPAGLNRKRGPKPGPRKLRPLAKPAAISLKMTVRYLCIPGGRHHTPIGSILASTKAPVSAVCRAALLDDAGHYPFTHRPCQMKSPPGSSRIDFSAITIAVN</sequence>
<evidence type="ECO:0000313" key="2">
    <source>
        <dbReference type="Proteomes" id="UP000190675"/>
    </source>
</evidence>
<protein>
    <submittedName>
        <fullName evidence="1">Helix-turn-helix domain-containing protein</fullName>
    </submittedName>
</protein>
<reference evidence="1 2" key="1">
    <citation type="submission" date="2016-11" db="EMBL/GenBank/DDBJ databases">
        <authorList>
            <person name="Jaros S."/>
            <person name="Januszkiewicz K."/>
            <person name="Wedrychowicz H."/>
        </authorList>
    </citation>
    <scope>NUCLEOTIDE SEQUENCE [LARGE SCALE GENOMIC DNA]</scope>
    <source>
        <strain evidence="1 2">GAS242</strain>
    </source>
</reference>
<dbReference type="SUPFAM" id="SSF46689">
    <property type="entry name" value="Homeodomain-like"/>
    <property type="match status" value="1"/>
</dbReference>
<dbReference type="RefSeq" id="WP_154073339.1">
    <property type="nucleotide sequence ID" value="NZ_LT670818.1"/>
</dbReference>
<name>A0A1M5MVM9_9BRAD</name>
<dbReference type="InterPro" id="IPR002514">
    <property type="entry name" value="Transposase_8"/>
</dbReference>
<organism evidence="1 2">
    <name type="scientific">Bradyrhizobium erythrophlei</name>
    <dbReference type="NCBI Taxonomy" id="1437360"/>
    <lineage>
        <taxon>Bacteria</taxon>
        <taxon>Pseudomonadati</taxon>
        <taxon>Pseudomonadota</taxon>
        <taxon>Alphaproteobacteria</taxon>
        <taxon>Hyphomicrobiales</taxon>
        <taxon>Nitrobacteraceae</taxon>
        <taxon>Bradyrhizobium</taxon>
    </lineage>
</organism>
<accession>A0A1M5MVM9</accession>
<dbReference type="GO" id="GO:0003677">
    <property type="term" value="F:DNA binding"/>
    <property type="evidence" value="ECO:0007669"/>
    <property type="project" value="InterPro"/>
</dbReference>
<gene>
    <name evidence="1" type="ORF">SAMN05444169_4264</name>
</gene>
<dbReference type="EMBL" id="LT670818">
    <property type="protein sequence ID" value="SHG81267.1"/>
    <property type="molecule type" value="Genomic_DNA"/>
</dbReference>
<dbReference type="Proteomes" id="UP000190675">
    <property type="component" value="Chromosome I"/>
</dbReference>
<dbReference type="Pfam" id="PF01527">
    <property type="entry name" value="HTH_Tnp_1"/>
    <property type="match status" value="1"/>
</dbReference>
<dbReference type="GO" id="GO:0004803">
    <property type="term" value="F:transposase activity"/>
    <property type="evidence" value="ECO:0007669"/>
    <property type="project" value="InterPro"/>
</dbReference>
<proteinExistence type="predicted"/>
<evidence type="ECO:0000313" key="1">
    <source>
        <dbReference type="EMBL" id="SHG81267.1"/>
    </source>
</evidence>
<dbReference type="OrthoDB" id="7960163at2"/>
<dbReference type="AlphaFoldDB" id="A0A1M5MVM9"/>